<keyword evidence="3" id="KW-1185">Reference proteome</keyword>
<evidence type="ECO:0000256" key="1">
    <source>
        <dbReference type="SAM" id="Phobius"/>
    </source>
</evidence>
<name>A0A4R9GMK7_9LEPT</name>
<dbReference type="AlphaFoldDB" id="A0A4R9GMK7"/>
<dbReference type="EMBL" id="RQEV01000012">
    <property type="protein sequence ID" value="TGK17462.1"/>
    <property type="molecule type" value="Genomic_DNA"/>
</dbReference>
<dbReference type="RefSeq" id="WP_135814136.1">
    <property type="nucleotide sequence ID" value="NZ_RQEV01000012.1"/>
</dbReference>
<organism evidence="2 3">
    <name type="scientific">Leptospira fluminis</name>
    <dbReference type="NCBI Taxonomy" id="2484979"/>
    <lineage>
        <taxon>Bacteria</taxon>
        <taxon>Pseudomonadati</taxon>
        <taxon>Spirochaetota</taxon>
        <taxon>Spirochaetia</taxon>
        <taxon>Leptospirales</taxon>
        <taxon>Leptospiraceae</taxon>
        <taxon>Leptospira</taxon>
    </lineage>
</organism>
<keyword evidence="1" id="KW-1133">Transmembrane helix</keyword>
<dbReference type="Proteomes" id="UP000297855">
    <property type="component" value="Unassembled WGS sequence"/>
</dbReference>
<accession>A0A4R9GMK7</accession>
<comment type="caution">
    <text evidence="2">The sequence shown here is derived from an EMBL/GenBank/DDBJ whole genome shotgun (WGS) entry which is preliminary data.</text>
</comment>
<protein>
    <submittedName>
        <fullName evidence="2">Uncharacterized protein</fullName>
    </submittedName>
</protein>
<sequence length="404" mass="44866">MTNTEGTSLKNIFFKVGSALFLGVLVLMLIFTLLRSDVEQAGMDMLTGKANIKAGKIGGKDVPMDSFNAGRRYCYQMYQGQIPDNQLGECSFMILKGMFVANTIANALGYTVSEDMIRQSLWEEAQKRVKLSYRGAGYSDEEMEKPDQVYRQFLKEAPMRFRVEAAVQGSVQANLLHSDVRKTDDELSVQSEASTAKVDLNAVVYTDEDLTRIANQNVEPTDLQLRELYQKEITDPNFPKGKDGKIAAFEERKSILRGKFLIEARKNSIENLKGKIKSLQNEPDGLSKVAALFGTGTVSVRDKGFSDLKSLASQKGNFSLIADKRFFQDLTSSTFGQRKSAGPYKDGDKYALVEFVALRFGNPGTSTVLRIREASTILNGFLAEIPQSIADEITVERLARSAEE</sequence>
<keyword evidence="1" id="KW-0812">Transmembrane</keyword>
<gene>
    <name evidence="2" type="ORF">EHO61_13850</name>
</gene>
<evidence type="ECO:0000313" key="2">
    <source>
        <dbReference type="EMBL" id="TGK17462.1"/>
    </source>
</evidence>
<keyword evidence="1" id="KW-0472">Membrane</keyword>
<proteinExistence type="predicted"/>
<feature type="transmembrane region" description="Helical" evidence="1">
    <location>
        <begin position="12"/>
        <end position="34"/>
    </location>
</feature>
<evidence type="ECO:0000313" key="3">
    <source>
        <dbReference type="Proteomes" id="UP000297855"/>
    </source>
</evidence>
<dbReference type="OrthoDB" id="341517at2"/>
<reference evidence="2" key="1">
    <citation type="journal article" date="2019" name="PLoS Negl. Trop. Dis.">
        <title>Revisiting the worldwide diversity of Leptospira species in the environment.</title>
        <authorList>
            <person name="Vincent A.T."/>
            <person name="Schiettekatte O."/>
            <person name="Bourhy P."/>
            <person name="Veyrier F.J."/>
            <person name="Picardeau M."/>
        </authorList>
    </citation>
    <scope>NUCLEOTIDE SEQUENCE [LARGE SCALE GENOMIC DNA]</scope>
    <source>
        <strain evidence="2">SCS5</strain>
    </source>
</reference>